<evidence type="ECO:0000256" key="1">
    <source>
        <dbReference type="ARBA" id="ARBA00010528"/>
    </source>
</evidence>
<proteinExistence type="inferred from homology"/>
<sequence>PKEIFAAKSSPQILAQAVRVYLANQRSGTVSTKSRGQVTGSTRKIYRQKGTGRARHGDIKAPIFVGGGVAHGPHPRDYSLEFPKKMKKLALFAALTDKFAEQKLFIMRGLDKLAIKSKKLNQVLADVKLKEKGQKPNKILLVTGNYNKNLYLSGRNIENLTVREAQLLNPYDILSHSSLLMMEEAVEALRHSATVKTPDIIKTVKSRKKPSVKRPGKSPVKKI</sequence>
<dbReference type="Gene3D" id="3.40.1370.10">
    <property type="match status" value="1"/>
</dbReference>
<evidence type="ECO:0000256" key="5">
    <source>
        <dbReference type="ARBA" id="ARBA00035462"/>
    </source>
</evidence>
<evidence type="ECO:0000256" key="3">
    <source>
        <dbReference type="ARBA" id="ARBA00023274"/>
    </source>
</evidence>
<dbReference type="Proteomes" id="UP000177092">
    <property type="component" value="Unassembled WGS sequence"/>
</dbReference>
<evidence type="ECO:0000256" key="4">
    <source>
        <dbReference type="ARBA" id="ARBA00035244"/>
    </source>
</evidence>
<dbReference type="GO" id="GO:0005840">
    <property type="term" value="C:ribosome"/>
    <property type="evidence" value="ECO:0007669"/>
    <property type="project" value="UniProtKB-KW"/>
</dbReference>
<evidence type="ECO:0000313" key="8">
    <source>
        <dbReference type="Proteomes" id="UP000177092"/>
    </source>
</evidence>
<feature type="region of interest" description="Disordered" evidence="6">
    <location>
        <begin position="204"/>
        <end position="223"/>
    </location>
</feature>
<dbReference type="HAMAP" id="MF_01328_B">
    <property type="entry name" value="Ribosomal_uL4_B"/>
    <property type="match status" value="1"/>
</dbReference>
<keyword evidence="2 7" id="KW-0689">Ribosomal protein</keyword>
<dbReference type="GO" id="GO:0003735">
    <property type="term" value="F:structural constituent of ribosome"/>
    <property type="evidence" value="ECO:0007669"/>
    <property type="project" value="InterPro"/>
</dbReference>
<dbReference type="NCBIfam" id="TIGR03953">
    <property type="entry name" value="rplD_bact"/>
    <property type="match status" value="1"/>
</dbReference>
<reference evidence="7 8" key="1">
    <citation type="journal article" date="2016" name="Nat. Commun.">
        <title>Thousands of microbial genomes shed light on interconnected biogeochemical processes in an aquifer system.</title>
        <authorList>
            <person name="Anantharaman K."/>
            <person name="Brown C.T."/>
            <person name="Hug L.A."/>
            <person name="Sharon I."/>
            <person name="Castelle C.J."/>
            <person name="Probst A.J."/>
            <person name="Thomas B.C."/>
            <person name="Singh A."/>
            <person name="Wilkins M.J."/>
            <person name="Karaoz U."/>
            <person name="Brodie E.L."/>
            <person name="Williams K.H."/>
            <person name="Hubbard S.S."/>
            <person name="Banfield J.F."/>
        </authorList>
    </citation>
    <scope>NUCLEOTIDE SEQUENCE [LARGE SCALE GENOMIC DNA]</scope>
</reference>
<dbReference type="GO" id="GO:0006412">
    <property type="term" value="P:translation"/>
    <property type="evidence" value="ECO:0007669"/>
    <property type="project" value="InterPro"/>
</dbReference>
<dbReference type="EMBL" id="MFJN01000044">
    <property type="protein sequence ID" value="OGG20543.1"/>
    <property type="molecule type" value="Genomic_DNA"/>
</dbReference>
<comment type="caution">
    <text evidence="7">The sequence shown here is derived from an EMBL/GenBank/DDBJ whole genome shotgun (WGS) entry which is preliminary data.</text>
</comment>
<organism evidence="7 8">
    <name type="scientific">Candidatus Gottesmanbacteria bacterium RIFCSPHIGHO2_02_FULL_40_13</name>
    <dbReference type="NCBI Taxonomy" id="1798384"/>
    <lineage>
        <taxon>Bacteria</taxon>
        <taxon>Candidatus Gottesmaniibacteriota</taxon>
    </lineage>
</organism>
<dbReference type="InterPro" id="IPR023574">
    <property type="entry name" value="Ribosomal_uL4_dom_sf"/>
</dbReference>
<dbReference type="InterPro" id="IPR002136">
    <property type="entry name" value="Ribosomal_uL4"/>
</dbReference>
<name>A0A1F6A7Q2_9BACT</name>
<evidence type="ECO:0000313" key="7">
    <source>
        <dbReference type="EMBL" id="OGG20543.1"/>
    </source>
</evidence>
<keyword evidence="3" id="KW-0687">Ribonucleoprotein</keyword>
<dbReference type="AlphaFoldDB" id="A0A1F6A7Q2"/>
<evidence type="ECO:0000256" key="2">
    <source>
        <dbReference type="ARBA" id="ARBA00022980"/>
    </source>
</evidence>
<comment type="similarity">
    <text evidence="1">Belongs to the universal ribosomal protein uL4 family.</text>
</comment>
<dbReference type="Pfam" id="PF00573">
    <property type="entry name" value="Ribosomal_L4"/>
    <property type="match status" value="1"/>
</dbReference>
<dbReference type="InterPro" id="IPR013005">
    <property type="entry name" value="Ribosomal_uL4-like"/>
</dbReference>
<dbReference type="PANTHER" id="PTHR10746:SF6">
    <property type="entry name" value="LARGE RIBOSOMAL SUBUNIT PROTEIN UL4M"/>
    <property type="match status" value="1"/>
</dbReference>
<protein>
    <recommendedName>
        <fullName evidence="4">Large ribosomal subunit protein uL4</fullName>
    </recommendedName>
    <alternativeName>
        <fullName evidence="5">50S ribosomal protein L4</fullName>
    </alternativeName>
</protein>
<dbReference type="GO" id="GO:1990904">
    <property type="term" value="C:ribonucleoprotein complex"/>
    <property type="evidence" value="ECO:0007669"/>
    <property type="project" value="UniProtKB-KW"/>
</dbReference>
<feature type="non-terminal residue" evidence="7">
    <location>
        <position position="1"/>
    </location>
</feature>
<evidence type="ECO:0000256" key="6">
    <source>
        <dbReference type="SAM" id="MobiDB-lite"/>
    </source>
</evidence>
<dbReference type="STRING" id="1798384.A3D03_00800"/>
<accession>A0A1F6A7Q2</accession>
<dbReference type="SUPFAM" id="SSF52166">
    <property type="entry name" value="Ribosomal protein L4"/>
    <property type="match status" value="1"/>
</dbReference>
<gene>
    <name evidence="7" type="ORF">A3D03_00800</name>
</gene>
<dbReference type="PANTHER" id="PTHR10746">
    <property type="entry name" value="50S RIBOSOMAL PROTEIN L4"/>
    <property type="match status" value="1"/>
</dbReference>